<gene>
    <name evidence="5" type="ORF">HEB94_000210</name>
</gene>
<dbReference type="GO" id="GO:0006281">
    <property type="term" value="P:DNA repair"/>
    <property type="evidence" value="ECO:0007669"/>
    <property type="project" value="InterPro"/>
</dbReference>
<accession>A0A927R5J4</accession>
<evidence type="ECO:0000259" key="4">
    <source>
        <dbReference type="PROSITE" id="PS50160"/>
    </source>
</evidence>
<dbReference type="InterPro" id="IPR012340">
    <property type="entry name" value="NA-bd_OB-fold"/>
</dbReference>
<dbReference type="PANTHER" id="PTHR45674:SF4">
    <property type="entry name" value="DNA LIGASE 1"/>
    <property type="match status" value="1"/>
</dbReference>
<comment type="similarity">
    <text evidence="1">Belongs to the ATP-dependent DNA ligase family.</text>
</comment>
<organism evidence="5 6">
    <name type="scientific">Actinopolymorpha pittospori</name>
    <dbReference type="NCBI Taxonomy" id="648752"/>
    <lineage>
        <taxon>Bacteria</taxon>
        <taxon>Bacillati</taxon>
        <taxon>Actinomycetota</taxon>
        <taxon>Actinomycetes</taxon>
        <taxon>Propionibacteriales</taxon>
        <taxon>Actinopolymorphaceae</taxon>
        <taxon>Actinopolymorpha</taxon>
    </lineage>
</organism>
<dbReference type="AlphaFoldDB" id="A0A927R5J4"/>
<protein>
    <submittedName>
        <fullName evidence="5">ATP-dependent DNA ligase</fullName>
    </submittedName>
</protein>
<name>A0A927R5J4_9ACTN</name>
<comment type="catalytic activity">
    <reaction evidence="3">
        <text>ATP + (deoxyribonucleotide)n-3'-hydroxyl + 5'-phospho-(deoxyribonucleotide)m = (deoxyribonucleotide)n+m + AMP + diphosphate.</text>
        <dbReference type="EC" id="6.5.1.1"/>
    </reaction>
</comment>
<dbReference type="Proteomes" id="UP000638648">
    <property type="component" value="Unassembled WGS sequence"/>
</dbReference>
<dbReference type="PANTHER" id="PTHR45674">
    <property type="entry name" value="DNA LIGASE 1/3 FAMILY MEMBER"/>
    <property type="match status" value="1"/>
</dbReference>
<dbReference type="PROSITE" id="PS50160">
    <property type="entry name" value="DNA_LIGASE_A3"/>
    <property type="match status" value="1"/>
</dbReference>
<comment type="caution">
    <text evidence="5">The sequence shown here is derived from an EMBL/GenBank/DDBJ whole genome shotgun (WGS) entry which is preliminary data.</text>
</comment>
<keyword evidence="2 5" id="KW-0436">Ligase</keyword>
<keyword evidence="6" id="KW-1185">Reference proteome</keyword>
<dbReference type="InterPro" id="IPR012310">
    <property type="entry name" value="DNA_ligase_ATP-dep_cent"/>
</dbReference>
<dbReference type="Pfam" id="PF01068">
    <property type="entry name" value="DNA_ligase_A_M"/>
    <property type="match status" value="1"/>
</dbReference>
<proteinExistence type="inferred from homology"/>
<sequence>MRITGPIVPMLAKSIDRLPRSPAGGLRYEPKFDGYRALATIRADSSVQIHSRRGTPLDDAFPELVGALYAYLPAGTVVDGEIVCWVGGRLDFNRLQRRYAQRRHAGELAVTQPVHLVVFDVLETAQDGDLRRRPLRERRAVLERLFRRIPARSPLTLAMQTSDPAVAAEWFDTMAVAGVEGLVIKPANSPYVSGARVWLKYKSRQTTDAVIGGVTGSLHRPAALLLGRYASDTGRLHYAGRTTHLTDAQAATVAPLLVAAIGGHPWPAQLTVNWRSKPTGYHQVAPLVVVEIRADIATDQGRRWRHAVRMLRVRDIAPNEVPFDLDLEA</sequence>
<dbReference type="RefSeq" id="WP_202896034.1">
    <property type="nucleotide sequence ID" value="NZ_BAABJL010000249.1"/>
</dbReference>
<dbReference type="SUPFAM" id="SSF56091">
    <property type="entry name" value="DNA ligase/mRNA capping enzyme, catalytic domain"/>
    <property type="match status" value="1"/>
</dbReference>
<evidence type="ECO:0000256" key="3">
    <source>
        <dbReference type="ARBA" id="ARBA00034003"/>
    </source>
</evidence>
<evidence type="ECO:0000313" key="6">
    <source>
        <dbReference type="Proteomes" id="UP000638648"/>
    </source>
</evidence>
<evidence type="ECO:0000256" key="1">
    <source>
        <dbReference type="ARBA" id="ARBA00007572"/>
    </source>
</evidence>
<evidence type="ECO:0000256" key="2">
    <source>
        <dbReference type="ARBA" id="ARBA00022598"/>
    </source>
</evidence>
<dbReference type="Gene3D" id="3.30.470.30">
    <property type="entry name" value="DNA ligase/mRNA capping enzyme"/>
    <property type="match status" value="1"/>
</dbReference>
<evidence type="ECO:0000313" key="5">
    <source>
        <dbReference type="EMBL" id="MBE1603362.1"/>
    </source>
</evidence>
<dbReference type="Gene3D" id="2.40.50.140">
    <property type="entry name" value="Nucleic acid-binding proteins"/>
    <property type="match status" value="1"/>
</dbReference>
<dbReference type="EMBL" id="JADBEM010000001">
    <property type="protein sequence ID" value="MBE1603362.1"/>
    <property type="molecule type" value="Genomic_DNA"/>
</dbReference>
<dbReference type="GO" id="GO:0003910">
    <property type="term" value="F:DNA ligase (ATP) activity"/>
    <property type="evidence" value="ECO:0007669"/>
    <property type="project" value="UniProtKB-EC"/>
</dbReference>
<dbReference type="GO" id="GO:0005524">
    <property type="term" value="F:ATP binding"/>
    <property type="evidence" value="ECO:0007669"/>
    <property type="project" value="InterPro"/>
</dbReference>
<dbReference type="GO" id="GO:0006310">
    <property type="term" value="P:DNA recombination"/>
    <property type="evidence" value="ECO:0007669"/>
    <property type="project" value="InterPro"/>
</dbReference>
<dbReference type="InterPro" id="IPR050191">
    <property type="entry name" value="ATP-dep_DNA_ligase"/>
</dbReference>
<reference evidence="5" key="1">
    <citation type="submission" date="2020-10" db="EMBL/GenBank/DDBJ databases">
        <title>Sequencing the genomes of 1000 actinobacteria strains.</title>
        <authorList>
            <person name="Klenk H.-P."/>
        </authorList>
    </citation>
    <scope>NUCLEOTIDE SEQUENCE</scope>
    <source>
        <strain evidence="5">DSM 45354</strain>
    </source>
</reference>
<feature type="domain" description="ATP-dependent DNA ligase family profile" evidence="4">
    <location>
        <begin position="107"/>
        <end position="202"/>
    </location>
</feature>